<dbReference type="AlphaFoldDB" id="A0A0L0WAQ0"/>
<evidence type="ECO:0000313" key="2">
    <source>
        <dbReference type="Proteomes" id="UP000037267"/>
    </source>
</evidence>
<name>A0A0L0WAQ0_GOTPU</name>
<dbReference type="Proteomes" id="UP000037267">
    <property type="component" value="Unassembled WGS sequence"/>
</dbReference>
<keyword evidence="2" id="KW-1185">Reference proteome</keyword>
<reference evidence="2" key="1">
    <citation type="submission" date="2015-07" db="EMBL/GenBank/DDBJ databases">
        <title>Draft genome sequence of the purine-degrading Gottschalkia purinilyticum DSM 1384 (formerly Clostridium purinilyticum).</title>
        <authorList>
            <person name="Poehlein A."/>
            <person name="Schiel-Bengelsdorf B."/>
            <person name="Bengelsdorf F.R."/>
            <person name="Daniel R."/>
            <person name="Duerre P."/>
        </authorList>
    </citation>
    <scope>NUCLEOTIDE SEQUENCE [LARGE SCALE GENOMIC DNA]</scope>
    <source>
        <strain evidence="2">DSM 1384</strain>
    </source>
</reference>
<dbReference type="EMBL" id="LGSS01000006">
    <property type="protein sequence ID" value="KNF08527.1"/>
    <property type="molecule type" value="Genomic_DNA"/>
</dbReference>
<organism evidence="1 2">
    <name type="scientific">Gottschalkia purinilytica</name>
    <name type="common">Clostridium purinilyticum</name>
    <dbReference type="NCBI Taxonomy" id="1503"/>
    <lineage>
        <taxon>Bacteria</taxon>
        <taxon>Bacillati</taxon>
        <taxon>Bacillota</taxon>
        <taxon>Tissierellia</taxon>
        <taxon>Tissierellales</taxon>
        <taxon>Gottschalkiaceae</taxon>
        <taxon>Gottschalkia</taxon>
    </lineage>
</organism>
<comment type="caution">
    <text evidence="1">The sequence shown here is derived from an EMBL/GenBank/DDBJ whole genome shotgun (WGS) entry which is preliminary data.</text>
</comment>
<dbReference type="STRING" id="1503.CLPU_6c00130"/>
<accession>A0A0L0WAQ0</accession>
<protein>
    <submittedName>
        <fullName evidence="1">Uncharacterized protein</fullName>
    </submittedName>
</protein>
<evidence type="ECO:0000313" key="1">
    <source>
        <dbReference type="EMBL" id="KNF08527.1"/>
    </source>
</evidence>
<proteinExistence type="predicted"/>
<dbReference type="RefSeq" id="WP_157857710.1">
    <property type="nucleotide sequence ID" value="NZ_LGSS01000006.1"/>
</dbReference>
<gene>
    <name evidence="1" type="ORF">CLPU_6c00130</name>
</gene>
<sequence length="57" mass="6601">MIASDEAKAIIEENSLCNMIKLESQEQHKELKTENGKDEDLEDLQYLFKGIKTFPED</sequence>